<keyword evidence="1 3" id="KW-0732">Signal</keyword>
<name>A0ABW9F3R4_9FIRM</name>
<feature type="chain" id="PRO_5047346427" evidence="3">
    <location>
        <begin position="30"/>
        <end position="457"/>
    </location>
</feature>
<reference evidence="6 7" key="1">
    <citation type="journal article" date="2024" name="Front. Microbiol.">
        <title>Pangenomic and biochemical analyses of Helcococcus ovis reveal widespread tetracycline resistance and a novel bacterial species, Helcococcus bovis.</title>
        <authorList>
            <person name="Cunha F."/>
            <person name="Zhai Y."/>
            <person name="Casaro S."/>
            <person name="Jones K.L."/>
            <person name="Hernandez M."/>
            <person name="Bisinotto R.S."/>
            <person name="Kariyawasam S."/>
            <person name="Brown M.B."/>
            <person name="Phillips A."/>
            <person name="Jeong K.C."/>
            <person name="Galvao K.N."/>
        </authorList>
    </citation>
    <scope>NUCLEOTIDE SEQUENCE [LARGE SCALE GENOMIC DNA]</scope>
    <source>
        <strain evidence="6 7">KG197</strain>
    </source>
</reference>
<evidence type="ECO:0000313" key="6">
    <source>
        <dbReference type="EMBL" id="MFM1524086.1"/>
    </source>
</evidence>
<evidence type="ECO:0000256" key="1">
    <source>
        <dbReference type="ARBA" id="ARBA00022729"/>
    </source>
</evidence>
<dbReference type="RefSeq" id="WP_408104888.1">
    <property type="nucleotide sequence ID" value="NZ_JBFNFH010000001.1"/>
</dbReference>
<gene>
    <name evidence="6" type="ORF">ABGF40_00180</name>
</gene>
<dbReference type="PANTHER" id="PTHR21666:SF270">
    <property type="entry name" value="MUREIN HYDROLASE ACTIVATOR ENVC"/>
    <property type="match status" value="1"/>
</dbReference>
<dbReference type="PANTHER" id="PTHR21666">
    <property type="entry name" value="PEPTIDASE-RELATED"/>
    <property type="match status" value="1"/>
</dbReference>
<protein>
    <submittedName>
        <fullName evidence="6">Peptidoglycan DD-metalloendopeptidase family protein</fullName>
    </submittedName>
</protein>
<dbReference type="InterPro" id="IPR050570">
    <property type="entry name" value="Cell_wall_metabolism_enzyme"/>
</dbReference>
<evidence type="ECO:0000256" key="3">
    <source>
        <dbReference type="SAM" id="SignalP"/>
    </source>
</evidence>
<dbReference type="SUPFAM" id="SSF51261">
    <property type="entry name" value="Duplicated hybrid motif"/>
    <property type="match status" value="1"/>
</dbReference>
<proteinExistence type="predicted"/>
<evidence type="ECO:0000259" key="5">
    <source>
        <dbReference type="Pfam" id="PF24568"/>
    </source>
</evidence>
<comment type="caution">
    <text evidence="6">The sequence shown here is derived from an EMBL/GenBank/DDBJ whole genome shotgun (WGS) entry which is preliminary data.</text>
</comment>
<evidence type="ECO:0000256" key="2">
    <source>
        <dbReference type="SAM" id="Coils"/>
    </source>
</evidence>
<dbReference type="Proteomes" id="UP001629536">
    <property type="component" value="Unassembled WGS sequence"/>
</dbReference>
<feature type="domain" description="M23ase beta-sheet core" evidence="4">
    <location>
        <begin position="357"/>
        <end position="452"/>
    </location>
</feature>
<dbReference type="EMBL" id="JBFNFH010000001">
    <property type="protein sequence ID" value="MFM1524086.1"/>
    <property type="molecule type" value="Genomic_DNA"/>
</dbReference>
<evidence type="ECO:0000313" key="7">
    <source>
        <dbReference type="Proteomes" id="UP001629536"/>
    </source>
</evidence>
<feature type="domain" description="Peptidoglycan hydrolase PcsB coiled-coil" evidence="5">
    <location>
        <begin position="128"/>
        <end position="198"/>
    </location>
</feature>
<accession>A0ABW9F3R4</accession>
<dbReference type="InterPro" id="IPR016047">
    <property type="entry name" value="M23ase_b-sheet_dom"/>
</dbReference>
<dbReference type="Gene3D" id="2.70.70.10">
    <property type="entry name" value="Glucose Permease (Domain IIA)"/>
    <property type="match status" value="1"/>
</dbReference>
<dbReference type="Pfam" id="PF24568">
    <property type="entry name" value="CC_PcsB"/>
    <property type="match status" value="1"/>
</dbReference>
<sequence length="457" mass="51733">MSSRKKYIKLAAYILSAILLFGNTNLNYASSLNQKLNDTKNSLNQIDYDIDARNYKIDTYQGEIDQNNDVKKSINEELSKLQKEKASLEDQIGFLNGEIQKTLNKIYDNEAQIIDTTAKISKNEKEVDEVKKKILKNTELLKERLVIMYKMGDAQKVEVLLSSQNFNDFLSRNKMMTTITKNDKNLIETLKSDKEKLDKLLNELNGQKKVLEITKQNLEKEKFDLDAQKSIKDKLLADVKSKEGEKSKKIEELDKYISDYEAKISEKLSEKRSLQDKKQSLESEIADLERKIEEEAETARLEALRRKKAELDDINSSSPNYGNGQLAWPSDAKYISSYFGWRSGFTLQDGSWYSGGFHSGVDLAGPLGTNIYAAEDGVVTYAGWNDYGYGNLIIIDHGNGMTTRYAHLSSIPVSVGQRVSRGQYIAPMGTTGYSTGSHLHFEVRINGQAQNPLAYIN</sequence>
<keyword evidence="2" id="KW-0175">Coiled coil</keyword>
<dbReference type="InterPro" id="IPR011055">
    <property type="entry name" value="Dup_hybrid_motif"/>
</dbReference>
<feature type="coiled-coil region" evidence="2">
    <location>
        <begin position="64"/>
        <end position="105"/>
    </location>
</feature>
<feature type="signal peptide" evidence="3">
    <location>
        <begin position="1"/>
        <end position="29"/>
    </location>
</feature>
<feature type="coiled-coil region" evidence="2">
    <location>
        <begin position="183"/>
        <end position="314"/>
    </location>
</feature>
<organism evidence="6 7">
    <name type="scientific">Helcococcus bovis</name>
    <dbReference type="NCBI Taxonomy" id="3153252"/>
    <lineage>
        <taxon>Bacteria</taxon>
        <taxon>Bacillati</taxon>
        <taxon>Bacillota</taxon>
        <taxon>Tissierellia</taxon>
        <taxon>Tissierellales</taxon>
        <taxon>Peptoniphilaceae</taxon>
        <taxon>Helcococcus</taxon>
    </lineage>
</organism>
<dbReference type="InterPro" id="IPR057309">
    <property type="entry name" value="PcsB_CC"/>
</dbReference>
<dbReference type="Gene3D" id="6.10.250.3150">
    <property type="match status" value="1"/>
</dbReference>
<evidence type="ECO:0000259" key="4">
    <source>
        <dbReference type="Pfam" id="PF01551"/>
    </source>
</evidence>
<keyword evidence="7" id="KW-1185">Reference proteome</keyword>
<dbReference type="CDD" id="cd12797">
    <property type="entry name" value="M23_peptidase"/>
    <property type="match status" value="1"/>
</dbReference>
<dbReference type="Pfam" id="PF01551">
    <property type="entry name" value="Peptidase_M23"/>
    <property type="match status" value="1"/>
</dbReference>